<gene>
    <name evidence="1" type="ORF">CFR75_11670</name>
</gene>
<sequence length="101" mass="11240">MTQGHDPLSTLEQERLAVQIWQNAFRAAVLDLDEAGRAALLRRLGRFGQVMTQGREGASRVNARAVRDHALAVLAEVTQAAREQVPRAHVPQWCRDVPDCD</sequence>
<organism evidence="1 2">
    <name type="scientific">Komagataeibacter xylinus</name>
    <name type="common">Gluconacetobacter xylinus</name>
    <dbReference type="NCBI Taxonomy" id="28448"/>
    <lineage>
        <taxon>Bacteria</taxon>
        <taxon>Pseudomonadati</taxon>
        <taxon>Pseudomonadota</taxon>
        <taxon>Alphaproteobacteria</taxon>
        <taxon>Acetobacterales</taxon>
        <taxon>Acetobacteraceae</taxon>
        <taxon>Komagataeibacter</taxon>
    </lineage>
</organism>
<reference evidence="1 2" key="1">
    <citation type="submission" date="2017-07" db="EMBL/GenBank/DDBJ databases">
        <title>A draft genome sequence of Komagataeibacter xylinus LMG 1515.</title>
        <authorList>
            <person name="Skraban J."/>
            <person name="Cleenwerck I."/>
            <person name="Vandamme P."/>
            <person name="Trcek J."/>
        </authorList>
    </citation>
    <scope>NUCLEOTIDE SEQUENCE [LARGE SCALE GENOMIC DNA]</scope>
    <source>
        <strain evidence="1 2">LMG 1515</strain>
    </source>
</reference>
<dbReference type="STRING" id="1220579.GCA_001571345_02229"/>
<dbReference type="RefSeq" id="WP_061274958.1">
    <property type="nucleotide sequence ID" value="NZ_CBCRXN010000077.1"/>
</dbReference>
<protein>
    <submittedName>
        <fullName evidence="1">Uncharacterized protein</fullName>
    </submittedName>
</protein>
<keyword evidence="2" id="KW-1185">Reference proteome</keyword>
<evidence type="ECO:0000313" key="2">
    <source>
        <dbReference type="Proteomes" id="UP000248257"/>
    </source>
</evidence>
<dbReference type="OrthoDB" id="7272686at2"/>
<accession>A0A318PS19</accession>
<proteinExistence type="predicted"/>
<dbReference type="EMBL" id="NKUC01000026">
    <property type="protein sequence ID" value="PYD56283.1"/>
    <property type="molecule type" value="Genomic_DNA"/>
</dbReference>
<dbReference type="Proteomes" id="UP000248257">
    <property type="component" value="Unassembled WGS sequence"/>
</dbReference>
<comment type="caution">
    <text evidence="1">The sequence shown here is derived from an EMBL/GenBank/DDBJ whole genome shotgun (WGS) entry which is preliminary data.</text>
</comment>
<dbReference type="AlphaFoldDB" id="A0A318PS19"/>
<evidence type="ECO:0000313" key="1">
    <source>
        <dbReference type="EMBL" id="PYD56283.1"/>
    </source>
</evidence>
<name>A0A318PS19_KOMXY</name>